<proteinExistence type="predicted"/>
<gene>
    <name evidence="1" type="ORF">G4923_18345</name>
</gene>
<comment type="caution">
    <text evidence="1">The sequence shown here is derived from an EMBL/GenBank/DDBJ whole genome shotgun (WGS) entry which is preliminary data.</text>
</comment>
<keyword evidence="2" id="KW-1185">Reference proteome</keyword>
<evidence type="ECO:0000313" key="1">
    <source>
        <dbReference type="EMBL" id="NEX90626.1"/>
    </source>
</evidence>
<dbReference type="RefSeq" id="WP_163137928.1">
    <property type="nucleotide sequence ID" value="NZ_JAAILA010000033.1"/>
</dbReference>
<evidence type="ECO:0008006" key="3">
    <source>
        <dbReference type="Google" id="ProtNLM"/>
    </source>
</evidence>
<name>A0ABX0D6M4_9GAMM</name>
<accession>A0ABX0D6M4</accession>
<sequence length="385" mass="45578">MLFSLAQQTPLCKVFKVLNDELLFFLKKSITAESFDDNLFGTFPHDGEEKRSACWSNAPTREKFETLWNNLPEGQFERAALYRKVSNAQNIHHFFDNTSTILPTLVNEQLFDAFKSLTTHLFTKTKDIAATKQQAGESIEQHFQSFFRANNNSMLCSLCGTSQLSQNRNDISDDEQWRADYDHILCKDKYPIYSVHPGNFIPTCHICNSKAKGARDLLHNRSSQRRIAFYPLPPSQDHCYQYTRMQLQFSHQDEVSPDEFEEPLLSVSVIFENEPVDIAQKVEVWKDVYQVPSRVEAHIKSNFFVRIPADLRYRENDFDDFIQQLRRYSGGLPIDYQKSEWRIWWHRVYEYLSHQDREYLMWIWSLLNWKERQISQVDMRAEFGY</sequence>
<dbReference type="EMBL" id="JAAILA010000033">
    <property type="protein sequence ID" value="NEX90626.1"/>
    <property type="molecule type" value="Genomic_DNA"/>
</dbReference>
<evidence type="ECO:0000313" key="2">
    <source>
        <dbReference type="Proteomes" id="UP000472827"/>
    </source>
</evidence>
<protein>
    <recommendedName>
        <fullName evidence="3">HNH nuclease domain-containing protein</fullName>
    </recommendedName>
</protein>
<dbReference type="Proteomes" id="UP000472827">
    <property type="component" value="Unassembled WGS sequence"/>
</dbReference>
<reference evidence="1 2" key="1">
    <citation type="submission" date="2020-02" db="EMBL/GenBank/DDBJ databases">
        <title>Genome sequencing of Aeromonas rivipollensis.</title>
        <authorList>
            <person name="Fono-Tamo Ubani E.K."/>
            <person name="Lekota K.E."/>
        </authorList>
    </citation>
    <scope>NUCLEOTIDE SEQUENCE [LARGE SCALE GENOMIC DNA]</scope>
    <source>
        <strain evidence="1 2">G78</strain>
    </source>
</reference>
<organism evidence="1 2">
    <name type="scientific">Aeromonas rivipollensis</name>
    <dbReference type="NCBI Taxonomy" id="948519"/>
    <lineage>
        <taxon>Bacteria</taxon>
        <taxon>Pseudomonadati</taxon>
        <taxon>Pseudomonadota</taxon>
        <taxon>Gammaproteobacteria</taxon>
        <taxon>Aeromonadales</taxon>
        <taxon>Aeromonadaceae</taxon>
        <taxon>Aeromonas</taxon>
    </lineage>
</organism>